<keyword evidence="4" id="KW-1185">Reference proteome</keyword>
<dbReference type="SUPFAM" id="SSF54862">
    <property type="entry name" value="4Fe-4S ferredoxins"/>
    <property type="match status" value="1"/>
</dbReference>
<keyword evidence="1" id="KW-1133">Transmembrane helix</keyword>
<feature type="transmembrane region" description="Helical" evidence="1">
    <location>
        <begin position="106"/>
        <end position="127"/>
    </location>
</feature>
<proteinExistence type="predicted"/>
<protein>
    <recommendedName>
        <fullName evidence="2">4Fe-4S ferredoxin-type domain-containing protein</fullName>
    </recommendedName>
</protein>
<evidence type="ECO:0000313" key="3">
    <source>
        <dbReference type="EMBL" id="NJC72084.1"/>
    </source>
</evidence>
<accession>A0ABX0Y3W7</accession>
<keyword evidence="1" id="KW-0472">Membrane</keyword>
<dbReference type="PROSITE" id="PS51379">
    <property type="entry name" value="4FE4S_FER_2"/>
    <property type="match status" value="1"/>
</dbReference>
<feature type="transmembrane region" description="Helical" evidence="1">
    <location>
        <begin position="139"/>
        <end position="158"/>
    </location>
</feature>
<evidence type="ECO:0000313" key="4">
    <source>
        <dbReference type="Proteomes" id="UP000722989"/>
    </source>
</evidence>
<feature type="transmembrane region" description="Helical" evidence="1">
    <location>
        <begin position="23"/>
        <end position="47"/>
    </location>
</feature>
<evidence type="ECO:0000256" key="1">
    <source>
        <dbReference type="SAM" id="Phobius"/>
    </source>
</evidence>
<comment type="caution">
    <text evidence="3">The sequence shown here is derived from an EMBL/GenBank/DDBJ whole genome shotgun (WGS) entry which is preliminary data.</text>
</comment>
<feature type="domain" description="4Fe-4S ferredoxin-type" evidence="2">
    <location>
        <begin position="208"/>
        <end position="236"/>
    </location>
</feature>
<keyword evidence="1" id="KW-0812">Transmembrane</keyword>
<dbReference type="RefSeq" id="WP_167926999.1">
    <property type="nucleotide sequence ID" value="NZ_JAATVY010000016.1"/>
</dbReference>
<dbReference type="Gene3D" id="3.30.70.20">
    <property type="match status" value="1"/>
</dbReference>
<organism evidence="3 4">
    <name type="scientific">Planosporangium thailandense</name>
    <dbReference type="NCBI Taxonomy" id="765197"/>
    <lineage>
        <taxon>Bacteria</taxon>
        <taxon>Bacillati</taxon>
        <taxon>Actinomycetota</taxon>
        <taxon>Actinomycetes</taxon>
        <taxon>Micromonosporales</taxon>
        <taxon>Micromonosporaceae</taxon>
        <taxon>Planosporangium</taxon>
    </lineage>
</organism>
<dbReference type="InterPro" id="IPR017896">
    <property type="entry name" value="4Fe4S_Fe-S-bd"/>
</dbReference>
<name>A0ABX0Y3W7_9ACTN</name>
<dbReference type="Pfam" id="PF13459">
    <property type="entry name" value="Fer4_15"/>
    <property type="match status" value="1"/>
</dbReference>
<feature type="transmembrane region" description="Helical" evidence="1">
    <location>
        <begin position="164"/>
        <end position="184"/>
    </location>
</feature>
<dbReference type="EMBL" id="JAATVY010000016">
    <property type="protein sequence ID" value="NJC72084.1"/>
    <property type="molecule type" value="Genomic_DNA"/>
</dbReference>
<gene>
    <name evidence="3" type="ORF">HC031_20530</name>
</gene>
<sequence length="307" mass="34057">MLADAHCRVLIAPDCTAPQSVHLVAMTAGFLSYFLLWVTVIWGMMLGRGWGMTRFKHSQLYATHMTLALVGMTLGWGHAFTQLANPLHTVHPIDEFVPFVNGRDPIGIGVGVISIEIMTALLISIPLQRRLGYARWRMLHSLAYASFTLVAGHVLLSGSDVGPLFVRIPILLMWLSTVVLWLGVSKWALARKRALTDRATYRMRGQMAEVAVDTRKCVRCGLCEQEAPTVFELRADGRLGYRSTVPSEEIEAVSRAVRMCPARAIRINRAGSRVYMPKIENETVETTGERPAEHLAAVTGLHRRGGK</sequence>
<evidence type="ECO:0000259" key="2">
    <source>
        <dbReference type="PROSITE" id="PS51379"/>
    </source>
</evidence>
<feature type="transmembrane region" description="Helical" evidence="1">
    <location>
        <begin position="59"/>
        <end position="79"/>
    </location>
</feature>
<reference evidence="3 4" key="1">
    <citation type="submission" date="2020-03" db="EMBL/GenBank/DDBJ databases">
        <title>WGS of the type strain of Planosporangium spp.</title>
        <authorList>
            <person name="Thawai C."/>
        </authorList>
    </citation>
    <scope>NUCLEOTIDE SEQUENCE [LARGE SCALE GENOMIC DNA]</scope>
    <source>
        <strain evidence="3 4">TBRC 5610</strain>
    </source>
</reference>
<dbReference type="Proteomes" id="UP000722989">
    <property type="component" value="Unassembled WGS sequence"/>
</dbReference>